<evidence type="ECO:0000256" key="1">
    <source>
        <dbReference type="SAM" id="MobiDB-lite"/>
    </source>
</evidence>
<dbReference type="KEGG" id="slau:SLA_7447"/>
<accession>A0A169PQV9</accession>
<gene>
    <name evidence="2" type="ORF">SLA_7447</name>
</gene>
<dbReference type="Proteomes" id="UP000217676">
    <property type="component" value="Chromosome"/>
</dbReference>
<organism evidence="2 3">
    <name type="scientific">Streptomyces laurentii</name>
    <dbReference type="NCBI Taxonomy" id="39478"/>
    <lineage>
        <taxon>Bacteria</taxon>
        <taxon>Bacillati</taxon>
        <taxon>Actinomycetota</taxon>
        <taxon>Actinomycetes</taxon>
        <taxon>Kitasatosporales</taxon>
        <taxon>Streptomycetaceae</taxon>
        <taxon>Streptomyces</taxon>
    </lineage>
</organism>
<name>A0A169PQV9_STRLU</name>
<feature type="region of interest" description="Disordered" evidence="1">
    <location>
        <begin position="1"/>
        <end position="53"/>
    </location>
</feature>
<evidence type="ECO:0000313" key="3">
    <source>
        <dbReference type="Proteomes" id="UP000217676"/>
    </source>
</evidence>
<sequence length="119" mass="13102">MSARAGAGEKCSHRGFPSVGRLAGTIAGHGSNRPRRFTARSNHPRQTPSWEEDLQGICRESAIRRSGRGKHTNRNGYTCHEAAVEPVYGQFFPRVTRTGVRDVAGEPAGLLVRHRSRQP</sequence>
<evidence type="ECO:0000313" key="2">
    <source>
        <dbReference type="EMBL" id="BAU88312.1"/>
    </source>
</evidence>
<dbReference type="EMBL" id="AP017424">
    <property type="protein sequence ID" value="BAU88312.1"/>
    <property type="molecule type" value="Genomic_DNA"/>
</dbReference>
<keyword evidence="3" id="KW-1185">Reference proteome</keyword>
<dbReference type="AlphaFoldDB" id="A0A169PQV9"/>
<reference evidence="2 3" key="1">
    <citation type="journal article" date="2016" name="Genome Announc.">
        <title>Complete Genome Sequence of Thiostrepton-Producing Streptomyces laurentii ATCC 31255.</title>
        <authorList>
            <person name="Doi K."/>
            <person name="Fujino Y."/>
            <person name="Nagayoshi Y."/>
            <person name="Ohshima T."/>
            <person name="Ogata S."/>
        </authorList>
    </citation>
    <scope>NUCLEOTIDE SEQUENCE [LARGE SCALE GENOMIC DNA]</scope>
    <source>
        <strain evidence="2 3">ATCC 31255</strain>
    </source>
</reference>
<proteinExistence type="predicted"/>
<protein>
    <submittedName>
        <fullName evidence="2">Uncharacterized protein</fullName>
    </submittedName>
</protein>
<feature type="compositionally biased region" description="Polar residues" evidence="1">
    <location>
        <begin position="39"/>
        <end position="49"/>
    </location>
</feature>